<dbReference type="KEGG" id="mgi:Mflv_1839"/>
<dbReference type="STRING" id="350054.Mflv_1839"/>
<reference evidence="2" key="2">
    <citation type="journal article" date="2013" name="PLoS ONE">
        <title>A Gene Expression Study of the Activities of Aromatic Ring-Cleavage Dioxygenases in Mycobacterium gilvum PYR-GCK to Changes in Salinity and pH during Pyrene Degradation.</title>
        <authorList>
            <person name="Badejo A.C."/>
            <person name="Badejo A.O."/>
            <person name="Shin K.H."/>
            <person name="Chai Y.G."/>
        </authorList>
    </citation>
    <scope>NUCLEOTIDE SEQUENCE [LARGE SCALE GENOMIC DNA]</scope>
    <source>
        <strain evidence="2">PYR-GCK</strain>
    </source>
</reference>
<sequence>MTGVLRSIPVLLPTVVSTSARVPPKNVLPARARLAAHVLMSRGRNPLPGCRAPRVPLRLEKVMTRFFPSYAAINAESLRAFSSMAFKLTYSDGQESQHDDDTVWEIDDGVLKLGRKKDEWSVYLSPSHWAVLELGGGASKDDDDTSDKKDDKKSDEGKTDEKDRDAKNEDDNTDDEKNGDKDDKDD</sequence>
<organism evidence="2">
    <name type="scientific">Mycolicibacterium gilvum (strain PYR-GCK)</name>
    <name type="common">Mycobacterium gilvum (strain PYR-GCK)</name>
    <dbReference type="NCBI Taxonomy" id="350054"/>
    <lineage>
        <taxon>Bacteria</taxon>
        <taxon>Bacillati</taxon>
        <taxon>Actinomycetota</taxon>
        <taxon>Actinomycetes</taxon>
        <taxon>Mycobacteriales</taxon>
        <taxon>Mycobacteriaceae</taxon>
        <taxon>Mycolicibacterium</taxon>
    </lineage>
</organism>
<dbReference type="AlphaFoldDB" id="A4T6Y8"/>
<name>A4T6Y8_MYCGI</name>
<evidence type="ECO:0000256" key="1">
    <source>
        <dbReference type="SAM" id="MobiDB-lite"/>
    </source>
</evidence>
<feature type="compositionally biased region" description="Basic and acidic residues" evidence="1">
    <location>
        <begin position="146"/>
        <end position="186"/>
    </location>
</feature>
<reference evidence="2" key="1">
    <citation type="submission" date="2007-04" db="EMBL/GenBank/DDBJ databases">
        <authorList>
            <consortium name="US DOE Joint Genome Institute"/>
            <person name="Copeland A."/>
            <person name="Lucas S."/>
            <person name="Lapidus A."/>
            <person name="Barry K."/>
            <person name="Detter J.C."/>
            <person name="Glavina del Rio T."/>
            <person name="Hammon N."/>
            <person name="Israni S."/>
            <person name="Dalin E."/>
            <person name="Tice H."/>
            <person name="Pitluck S."/>
            <person name="Chain P."/>
            <person name="Malfatti S."/>
            <person name="Shin M."/>
            <person name="Vergez L."/>
            <person name="Schmutz J."/>
            <person name="Larimer F."/>
            <person name="Land M."/>
            <person name="Hauser L."/>
            <person name="Kyrpides N."/>
            <person name="Mikhailova N."/>
            <person name="Miller C."/>
            <person name="Richardson P."/>
        </authorList>
    </citation>
    <scope>NUCLEOTIDE SEQUENCE</scope>
    <source>
        <strain evidence="2">PYR-GCK</strain>
    </source>
</reference>
<accession>A4T6Y8</accession>
<proteinExistence type="predicted"/>
<feature type="region of interest" description="Disordered" evidence="1">
    <location>
        <begin position="134"/>
        <end position="186"/>
    </location>
</feature>
<dbReference type="eggNOG" id="ENOG5032P7H">
    <property type="taxonomic scope" value="Bacteria"/>
</dbReference>
<protein>
    <submittedName>
        <fullName evidence="2">Uncharacterized protein</fullName>
    </submittedName>
</protein>
<dbReference type="EMBL" id="CP000656">
    <property type="protein sequence ID" value="ABP44319.1"/>
    <property type="molecule type" value="Genomic_DNA"/>
</dbReference>
<evidence type="ECO:0000313" key="2">
    <source>
        <dbReference type="EMBL" id="ABP44319.1"/>
    </source>
</evidence>
<gene>
    <name evidence="2" type="ordered locus">Mflv_1839</name>
</gene>
<dbReference type="HOGENOM" id="CLU_1452948_0_0_11"/>